<accession>A0AAE6C9R6</accession>
<dbReference type="GO" id="GO:0006355">
    <property type="term" value="P:regulation of DNA-templated transcription"/>
    <property type="evidence" value="ECO:0007669"/>
    <property type="project" value="InterPro"/>
</dbReference>
<evidence type="ECO:0000256" key="1">
    <source>
        <dbReference type="ARBA" id="ARBA00023015"/>
    </source>
</evidence>
<keyword evidence="1" id="KW-0805">Transcription regulation</keyword>
<dbReference type="Gene3D" id="1.10.10.10">
    <property type="entry name" value="Winged helix-like DNA-binding domain superfamily/Winged helix DNA-binding domain"/>
    <property type="match status" value="1"/>
</dbReference>
<dbReference type="SUPFAM" id="SSF51206">
    <property type="entry name" value="cAMP-binding domain-like"/>
    <property type="match status" value="1"/>
</dbReference>
<dbReference type="KEGG" id="bgz:XH91_23720"/>
<gene>
    <name evidence="6" type="ORF">EAS56_12270</name>
    <name evidence="5" type="ORF">XH91_23720</name>
</gene>
<dbReference type="PROSITE" id="PS51063">
    <property type="entry name" value="HTH_CRP_2"/>
    <property type="match status" value="1"/>
</dbReference>
<dbReference type="InterPro" id="IPR014710">
    <property type="entry name" value="RmlC-like_jellyroll"/>
</dbReference>
<dbReference type="GO" id="GO:0003677">
    <property type="term" value="F:DNA binding"/>
    <property type="evidence" value="ECO:0007669"/>
    <property type="project" value="UniProtKB-KW"/>
</dbReference>
<dbReference type="InterPro" id="IPR036388">
    <property type="entry name" value="WH-like_DNA-bd_sf"/>
</dbReference>
<dbReference type="AlphaFoldDB" id="A0AAE6C9R6"/>
<keyword evidence="8" id="KW-1185">Reference proteome</keyword>
<dbReference type="SUPFAM" id="SSF46785">
    <property type="entry name" value="Winged helix' DNA-binding domain"/>
    <property type="match status" value="1"/>
</dbReference>
<dbReference type="Proteomes" id="UP000288972">
    <property type="component" value="Chromosome"/>
</dbReference>
<dbReference type="InterPro" id="IPR012318">
    <property type="entry name" value="HTH_CRP"/>
</dbReference>
<dbReference type="Pfam" id="PF13545">
    <property type="entry name" value="HTH_Crp_2"/>
    <property type="match status" value="1"/>
</dbReference>
<name>A0AAE6C9R6_9BRAD</name>
<dbReference type="CDD" id="cd00038">
    <property type="entry name" value="CAP_ED"/>
    <property type="match status" value="1"/>
</dbReference>
<dbReference type="Proteomes" id="UP000290401">
    <property type="component" value="Unassembled WGS sequence"/>
</dbReference>
<keyword evidence="2" id="KW-0238">DNA-binding</keyword>
<evidence type="ECO:0000313" key="8">
    <source>
        <dbReference type="Proteomes" id="UP000290401"/>
    </source>
</evidence>
<evidence type="ECO:0000256" key="3">
    <source>
        <dbReference type="ARBA" id="ARBA00023163"/>
    </source>
</evidence>
<dbReference type="RefSeq" id="WP_128952811.1">
    <property type="nucleotide sequence ID" value="NZ_CP030053.1"/>
</dbReference>
<evidence type="ECO:0000313" key="5">
    <source>
        <dbReference type="EMBL" id="QAU48053.1"/>
    </source>
</evidence>
<organism evidence="5 7">
    <name type="scientific">Bradyrhizobium guangzhouense</name>
    <dbReference type="NCBI Taxonomy" id="1325095"/>
    <lineage>
        <taxon>Bacteria</taxon>
        <taxon>Pseudomonadati</taxon>
        <taxon>Pseudomonadota</taxon>
        <taxon>Alphaproteobacteria</taxon>
        <taxon>Hyphomicrobiales</taxon>
        <taxon>Nitrobacteraceae</taxon>
        <taxon>Bradyrhizobium</taxon>
    </lineage>
</organism>
<dbReference type="Gene3D" id="2.60.120.10">
    <property type="entry name" value="Jelly Rolls"/>
    <property type="match status" value="1"/>
</dbReference>
<dbReference type="InterPro" id="IPR000595">
    <property type="entry name" value="cNMP-bd_dom"/>
</dbReference>
<evidence type="ECO:0000313" key="7">
    <source>
        <dbReference type="Proteomes" id="UP000288972"/>
    </source>
</evidence>
<dbReference type="InterPro" id="IPR036390">
    <property type="entry name" value="WH_DNA-bd_sf"/>
</dbReference>
<dbReference type="EMBL" id="CP030053">
    <property type="protein sequence ID" value="QAU48053.1"/>
    <property type="molecule type" value="Genomic_DNA"/>
</dbReference>
<keyword evidence="3" id="KW-0804">Transcription</keyword>
<dbReference type="SMART" id="SM00419">
    <property type="entry name" value="HTH_CRP"/>
    <property type="match status" value="1"/>
</dbReference>
<dbReference type="InterPro" id="IPR018490">
    <property type="entry name" value="cNMP-bd_dom_sf"/>
</dbReference>
<feature type="domain" description="HTH crp-type" evidence="4">
    <location>
        <begin position="145"/>
        <end position="219"/>
    </location>
</feature>
<protein>
    <submittedName>
        <fullName evidence="5">Crp/Fnr family transcriptional regulator</fullName>
    </submittedName>
</protein>
<reference evidence="6 8" key="2">
    <citation type="submission" date="2018-10" db="EMBL/GenBank/DDBJ databases">
        <title>Bradyrhizobium sp. nov., effective nodules isolated from peanut in China.</title>
        <authorList>
            <person name="Li Y."/>
        </authorList>
    </citation>
    <scope>NUCLEOTIDE SEQUENCE [LARGE SCALE GENOMIC DNA]</scope>
    <source>
        <strain evidence="6 8">CCBAU 53426</strain>
    </source>
</reference>
<reference evidence="5 7" key="1">
    <citation type="submission" date="2018-06" db="EMBL/GenBank/DDBJ databases">
        <title>Comparative genomics of rhizobia nodulating Arachis hypogaea in China.</title>
        <authorList>
            <person name="Li Y."/>
        </authorList>
    </citation>
    <scope>NUCLEOTIDE SEQUENCE [LARGE SCALE GENOMIC DNA]</scope>
    <source>
        <strain evidence="5 7">CCBAU 51670</strain>
    </source>
</reference>
<proteinExistence type="predicted"/>
<dbReference type="EMBL" id="RDQZ01000007">
    <property type="protein sequence ID" value="RXH14612.1"/>
    <property type="molecule type" value="Genomic_DNA"/>
</dbReference>
<evidence type="ECO:0000313" key="6">
    <source>
        <dbReference type="EMBL" id="RXH14612.1"/>
    </source>
</evidence>
<evidence type="ECO:0000259" key="4">
    <source>
        <dbReference type="PROSITE" id="PS51063"/>
    </source>
</evidence>
<sequence length="241" mass="26919">MPHQKLIERLLAVSRLSKSEQNALVGLPYAVRNLADGDIVVHQGDRSSCCTVLMSGFLSRQRVISERNQISAFYVPGDIPDLHSLHVPIIDHDLCSTGPSTIATVSHVALRQLLRDFPALTYALWGETVIQAAIYRNWVENLGARAALPRVAHLLCELATRLQQVGLASGGRMNLPFTQGDLADACGLSTVHINRTIQELRRRRLIDWQSQTLELLERVELEFIAEFNQDYLLGRPSLAQH</sequence>
<evidence type="ECO:0000256" key="2">
    <source>
        <dbReference type="ARBA" id="ARBA00023125"/>
    </source>
</evidence>